<evidence type="ECO:0000313" key="9">
    <source>
        <dbReference type="Proteomes" id="UP000664761"/>
    </source>
</evidence>
<evidence type="ECO:0000313" key="8">
    <source>
        <dbReference type="EMBL" id="MBO0334932.1"/>
    </source>
</evidence>
<keyword evidence="7" id="KW-0472">Membrane</keyword>
<protein>
    <submittedName>
        <fullName evidence="8">Demethoxyubiquinone hydroxylase family protein</fullName>
    </submittedName>
</protein>
<keyword evidence="9" id="KW-1185">Reference proteome</keyword>
<keyword evidence="3" id="KW-0479">Metal-binding</keyword>
<comment type="caution">
    <text evidence="8">The sequence shown here is derived from an EMBL/GenBank/DDBJ whole genome shotgun (WGS) entry which is preliminary data.</text>
</comment>
<organism evidence="8 9">
    <name type="scientific">Sneathiella sedimenti</name>
    <dbReference type="NCBI Taxonomy" id="2816034"/>
    <lineage>
        <taxon>Bacteria</taxon>
        <taxon>Pseudomonadati</taxon>
        <taxon>Pseudomonadota</taxon>
        <taxon>Alphaproteobacteria</taxon>
        <taxon>Sneathiellales</taxon>
        <taxon>Sneathiellaceae</taxon>
        <taxon>Sneathiella</taxon>
    </lineage>
</organism>
<keyword evidence="4" id="KW-0560">Oxidoreductase</keyword>
<evidence type="ECO:0000256" key="4">
    <source>
        <dbReference type="ARBA" id="ARBA00023002"/>
    </source>
</evidence>
<dbReference type="RefSeq" id="WP_207047248.1">
    <property type="nucleotide sequence ID" value="NZ_JAFLNC010000005.1"/>
</dbReference>
<dbReference type="InterPro" id="IPR011566">
    <property type="entry name" value="Ubq_synth_Coq7"/>
</dbReference>
<keyword evidence="2" id="KW-0831">Ubiquinone biosynthesis</keyword>
<dbReference type="EMBL" id="JAFLNC010000005">
    <property type="protein sequence ID" value="MBO0334932.1"/>
    <property type="molecule type" value="Genomic_DNA"/>
</dbReference>
<evidence type="ECO:0000256" key="1">
    <source>
        <dbReference type="ARBA" id="ARBA00004749"/>
    </source>
</evidence>
<name>A0ABS3FAF6_9PROT</name>
<keyword evidence="5" id="KW-0408">Iron</keyword>
<evidence type="ECO:0000256" key="2">
    <source>
        <dbReference type="ARBA" id="ARBA00022688"/>
    </source>
</evidence>
<proteinExistence type="predicted"/>
<evidence type="ECO:0000256" key="5">
    <source>
        <dbReference type="ARBA" id="ARBA00023004"/>
    </source>
</evidence>
<dbReference type="SUPFAM" id="SSF47240">
    <property type="entry name" value="Ferritin-like"/>
    <property type="match status" value="1"/>
</dbReference>
<evidence type="ECO:0000256" key="3">
    <source>
        <dbReference type="ARBA" id="ARBA00022723"/>
    </source>
</evidence>
<accession>A0ABS3FAF6</accession>
<evidence type="ECO:0000256" key="6">
    <source>
        <dbReference type="ARBA" id="ARBA00023033"/>
    </source>
</evidence>
<sequence length="208" mass="23248">MIAQINHNIFSAKISKIPTFFDNSSTGNTFLIISTLRPAQTKAEKMIKVNHAGENGAVNIYRAQRIVARFRSKSLVYQLEQNMEHELAHRKIFANYLVENGIRRCKSYFACGAGGYVLGFVTGIIGPGAVAATTYAVENVVLEHLEEQRAYLCNNDLAAHACVAQIIEDEKAHHDAAKDQLEENQLMTNILIQVVKFCTECVIRFGMR</sequence>
<gene>
    <name evidence="8" type="ORF">J0X12_15000</name>
</gene>
<evidence type="ECO:0000256" key="7">
    <source>
        <dbReference type="ARBA" id="ARBA00023136"/>
    </source>
</evidence>
<dbReference type="PANTHER" id="PTHR11237:SF4">
    <property type="entry name" value="5-DEMETHOXYUBIQUINONE HYDROXYLASE, MITOCHONDRIAL"/>
    <property type="match status" value="1"/>
</dbReference>
<dbReference type="Pfam" id="PF03232">
    <property type="entry name" value="COQ7"/>
    <property type="match status" value="1"/>
</dbReference>
<dbReference type="InterPro" id="IPR009078">
    <property type="entry name" value="Ferritin-like_SF"/>
</dbReference>
<comment type="pathway">
    <text evidence="1">Cofactor biosynthesis; ubiquinone biosynthesis.</text>
</comment>
<keyword evidence="6" id="KW-0503">Monooxygenase</keyword>
<dbReference type="Proteomes" id="UP000664761">
    <property type="component" value="Unassembled WGS sequence"/>
</dbReference>
<dbReference type="PANTHER" id="PTHR11237">
    <property type="entry name" value="COENZYME Q10 BIOSYNTHESIS PROTEIN 7"/>
    <property type="match status" value="1"/>
</dbReference>
<reference evidence="8 9" key="1">
    <citation type="submission" date="2021-03" db="EMBL/GenBank/DDBJ databases">
        <title>Sneathiella sp. CAU 1612 isolated from Kang Won-do.</title>
        <authorList>
            <person name="Kim W."/>
        </authorList>
    </citation>
    <scope>NUCLEOTIDE SEQUENCE [LARGE SCALE GENOMIC DNA]</scope>
    <source>
        <strain evidence="8 9">CAU 1612</strain>
    </source>
</reference>